<feature type="compositionally biased region" description="Acidic residues" evidence="1">
    <location>
        <begin position="222"/>
        <end position="235"/>
    </location>
</feature>
<proteinExistence type="predicted"/>
<protein>
    <submittedName>
        <fullName evidence="2">Uncharacterized protein</fullName>
    </submittedName>
</protein>
<feature type="compositionally biased region" description="Pro residues" evidence="1">
    <location>
        <begin position="15"/>
        <end position="24"/>
    </location>
</feature>
<feature type="compositionally biased region" description="Low complexity" evidence="1">
    <location>
        <begin position="55"/>
        <end position="65"/>
    </location>
</feature>
<comment type="caution">
    <text evidence="2">The sequence shown here is derived from an EMBL/GenBank/DDBJ whole genome shotgun (WGS) entry which is preliminary data.</text>
</comment>
<dbReference type="Proteomes" id="UP001362999">
    <property type="component" value="Unassembled WGS sequence"/>
</dbReference>
<name>A0AAW0A0X0_9AGAR</name>
<dbReference type="EMBL" id="JAWWNJ010000095">
    <property type="protein sequence ID" value="KAK6996975.1"/>
    <property type="molecule type" value="Genomic_DNA"/>
</dbReference>
<sequence length="336" mass="36604">MLGTVFHHYQHPEDPPPPSEPPEVGPKRGRGRPKGSKNKRKADDSAVTPPEDHSTSTPTGSSQQQPKKKARTVTQAVTGSAIDSDTNCLSDAGTSTRFAMEGRSTLIQPISNLASKLSRGLPSHSRSSHVVSNPPSLLPTSSVYIPHTSNVIPDTSTPTAPSQDITAAAVNPRDVISRAIAEPANNLAFSASLPSSSADGSVDFITDIDDSDGSREFHAEGIGEEDEADNDELGGEDSQPQRKHKRKPYPEWFKKHLDRVLDELDHDLNDTIQRKSRYYVAGTFMLTRRSSWFALAGMNIKPGDLFLPDFFLWDPLDLVGSNSPVVVTIMQCTQPW</sequence>
<dbReference type="EMBL" id="JAWWNJ010000095">
    <property type="protein sequence ID" value="KAK6996973.1"/>
    <property type="molecule type" value="Genomic_DNA"/>
</dbReference>
<keyword evidence="4" id="KW-1185">Reference proteome</keyword>
<accession>A0AAW0A0X0</accession>
<gene>
    <name evidence="3" type="ORF">R3P38DRAFT_3287311</name>
    <name evidence="2" type="ORF">R3P38DRAFT_3626614</name>
</gene>
<organism evidence="2 4">
    <name type="scientific">Favolaschia claudopus</name>
    <dbReference type="NCBI Taxonomy" id="2862362"/>
    <lineage>
        <taxon>Eukaryota</taxon>
        <taxon>Fungi</taxon>
        <taxon>Dikarya</taxon>
        <taxon>Basidiomycota</taxon>
        <taxon>Agaricomycotina</taxon>
        <taxon>Agaricomycetes</taxon>
        <taxon>Agaricomycetidae</taxon>
        <taxon>Agaricales</taxon>
        <taxon>Marasmiineae</taxon>
        <taxon>Mycenaceae</taxon>
        <taxon>Favolaschia</taxon>
    </lineage>
</organism>
<reference evidence="2 4" key="1">
    <citation type="journal article" date="2024" name="J Genomics">
        <title>Draft genome sequencing and assembly of Favolaschia claudopus CIRM-BRFM 2984 isolated from oak limbs.</title>
        <authorList>
            <person name="Navarro D."/>
            <person name="Drula E."/>
            <person name="Chaduli D."/>
            <person name="Cazenave R."/>
            <person name="Ahrendt S."/>
            <person name="Wang J."/>
            <person name="Lipzen A."/>
            <person name="Daum C."/>
            <person name="Barry K."/>
            <person name="Grigoriev I.V."/>
            <person name="Favel A."/>
            <person name="Rosso M.N."/>
            <person name="Martin F."/>
        </authorList>
    </citation>
    <scope>NUCLEOTIDE SEQUENCE [LARGE SCALE GENOMIC DNA]</scope>
    <source>
        <strain evidence="2 4">CIRM-BRFM 2984</strain>
    </source>
</reference>
<evidence type="ECO:0000313" key="3">
    <source>
        <dbReference type="EMBL" id="KAK6996975.1"/>
    </source>
</evidence>
<evidence type="ECO:0000256" key="1">
    <source>
        <dbReference type="SAM" id="MobiDB-lite"/>
    </source>
</evidence>
<feature type="region of interest" description="Disordered" evidence="1">
    <location>
        <begin position="1"/>
        <end position="92"/>
    </location>
</feature>
<evidence type="ECO:0000313" key="2">
    <source>
        <dbReference type="EMBL" id="KAK6996973.1"/>
    </source>
</evidence>
<evidence type="ECO:0000313" key="4">
    <source>
        <dbReference type="Proteomes" id="UP001362999"/>
    </source>
</evidence>
<dbReference type="AlphaFoldDB" id="A0AAW0A0X0"/>
<feature type="region of interest" description="Disordered" evidence="1">
    <location>
        <begin position="221"/>
        <end position="248"/>
    </location>
</feature>
<feature type="compositionally biased region" description="Polar residues" evidence="1">
    <location>
        <begin position="72"/>
        <end position="92"/>
    </location>
</feature>
<feature type="compositionally biased region" description="Basic residues" evidence="1">
    <location>
        <begin position="27"/>
        <end position="40"/>
    </location>
</feature>